<keyword evidence="3" id="KW-0804">Transcription</keyword>
<reference evidence="5" key="4">
    <citation type="submission" date="2023-01" db="EMBL/GenBank/DDBJ databases">
        <title>Draft genome sequence of Aliivibrio sifiae strain NBRC 105001.</title>
        <authorList>
            <person name="Sun Q."/>
            <person name="Mori K."/>
        </authorList>
    </citation>
    <scope>NUCLEOTIDE SEQUENCE</scope>
    <source>
        <strain evidence="5">NBRC 105001</strain>
    </source>
</reference>
<evidence type="ECO:0000313" key="8">
    <source>
        <dbReference type="Proteomes" id="UP001156660"/>
    </source>
</evidence>
<dbReference type="InterPro" id="IPR000792">
    <property type="entry name" value="Tscrpt_reg_LuxR_C"/>
</dbReference>
<dbReference type="Proteomes" id="UP000239273">
    <property type="component" value="Unassembled WGS sequence"/>
</dbReference>
<dbReference type="Pfam" id="PF00196">
    <property type="entry name" value="GerE"/>
    <property type="match status" value="1"/>
</dbReference>
<evidence type="ECO:0000256" key="2">
    <source>
        <dbReference type="ARBA" id="ARBA00023125"/>
    </source>
</evidence>
<reference evidence="6 7" key="2">
    <citation type="submission" date="2016-12" db="EMBL/GenBank/DDBJ databases">
        <title>Diversity of luminous bacteria.</title>
        <authorList>
            <person name="Yoshizawa S."/>
            <person name="Kogure K."/>
        </authorList>
    </citation>
    <scope>NUCLEOTIDE SEQUENCE [LARGE SCALE GENOMIC DNA]</scope>
    <source>
        <strain evidence="6 7">NBRC 105001</strain>
    </source>
</reference>
<evidence type="ECO:0000313" key="5">
    <source>
        <dbReference type="EMBL" id="GLR75263.1"/>
    </source>
</evidence>
<dbReference type="PROSITE" id="PS50043">
    <property type="entry name" value="HTH_LUXR_2"/>
    <property type="match status" value="1"/>
</dbReference>
<comment type="caution">
    <text evidence="6">The sequence shown here is derived from an EMBL/GenBank/DDBJ whole genome shotgun (WGS) entry which is preliminary data.</text>
</comment>
<dbReference type="PRINTS" id="PR00038">
    <property type="entry name" value="HTHLUXR"/>
</dbReference>
<dbReference type="Proteomes" id="UP001156660">
    <property type="component" value="Unassembled WGS sequence"/>
</dbReference>
<reference evidence="8" key="3">
    <citation type="journal article" date="2019" name="Int. J. Syst. Evol. Microbiol.">
        <title>The Global Catalogue of Microorganisms (GCM) 10K type strain sequencing project: providing services to taxonomists for standard genome sequencing and annotation.</title>
        <authorList>
            <consortium name="The Broad Institute Genomics Platform"/>
            <consortium name="The Broad Institute Genome Sequencing Center for Infectious Disease"/>
            <person name="Wu L."/>
            <person name="Ma J."/>
        </authorList>
    </citation>
    <scope>NUCLEOTIDE SEQUENCE [LARGE SCALE GENOMIC DNA]</scope>
    <source>
        <strain evidence="8">NBRC 105001</strain>
    </source>
</reference>
<dbReference type="PANTHER" id="PTHR44688">
    <property type="entry name" value="DNA-BINDING TRANSCRIPTIONAL ACTIVATOR DEVR_DOSR"/>
    <property type="match status" value="1"/>
</dbReference>
<dbReference type="GO" id="GO:0006355">
    <property type="term" value="P:regulation of DNA-templated transcription"/>
    <property type="evidence" value="ECO:0007669"/>
    <property type="project" value="InterPro"/>
</dbReference>
<keyword evidence="8" id="KW-1185">Reference proteome</keyword>
<dbReference type="SUPFAM" id="SSF46894">
    <property type="entry name" value="C-terminal effector domain of the bipartite response regulators"/>
    <property type="match status" value="1"/>
</dbReference>
<keyword evidence="1" id="KW-0805">Transcription regulation</keyword>
<dbReference type="PANTHER" id="PTHR44688:SF16">
    <property type="entry name" value="DNA-BINDING TRANSCRIPTIONAL ACTIVATOR DEVR_DOSR"/>
    <property type="match status" value="1"/>
</dbReference>
<evidence type="ECO:0000256" key="3">
    <source>
        <dbReference type="ARBA" id="ARBA00023163"/>
    </source>
</evidence>
<dbReference type="AlphaFoldDB" id="A0A2S7XJB7"/>
<dbReference type="InterPro" id="IPR016032">
    <property type="entry name" value="Sig_transdc_resp-reg_C-effctor"/>
</dbReference>
<evidence type="ECO:0000256" key="1">
    <source>
        <dbReference type="ARBA" id="ARBA00023015"/>
    </source>
</evidence>
<organism evidence="6 7">
    <name type="scientific">Aliivibrio sifiae</name>
    <dbReference type="NCBI Taxonomy" id="566293"/>
    <lineage>
        <taxon>Bacteria</taxon>
        <taxon>Pseudomonadati</taxon>
        <taxon>Pseudomonadota</taxon>
        <taxon>Gammaproteobacteria</taxon>
        <taxon>Vibrionales</taxon>
        <taxon>Vibrionaceae</taxon>
        <taxon>Aliivibrio</taxon>
    </lineage>
</organism>
<evidence type="ECO:0000259" key="4">
    <source>
        <dbReference type="PROSITE" id="PS50043"/>
    </source>
</evidence>
<dbReference type="InterPro" id="IPR036388">
    <property type="entry name" value="WH-like_DNA-bd_sf"/>
</dbReference>
<accession>A0A2S7XJB7</accession>
<gene>
    <name evidence="6" type="ORF">BTO23_06995</name>
    <name evidence="5" type="ORF">GCM10007855_21370</name>
</gene>
<dbReference type="SMART" id="SM00421">
    <property type="entry name" value="HTH_LUXR"/>
    <property type="match status" value="1"/>
</dbReference>
<evidence type="ECO:0000313" key="7">
    <source>
        <dbReference type="Proteomes" id="UP000239273"/>
    </source>
</evidence>
<evidence type="ECO:0000313" key="6">
    <source>
        <dbReference type="EMBL" id="PQJ93827.1"/>
    </source>
</evidence>
<dbReference type="EMBL" id="MSCP01000001">
    <property type="protein sequence ID" value="PQJ93827.1"/>
    <property type="molecule type" value="Genomic_DNA"/>
</dbReference>
<reference evidence="5" key="1">
    <citation type="journal article" date="2014" name="Int. J. Syst. Evol. Microbiol.">
        <title>Complete genome of a new Firmicutes species belonging to the dominant human colonic microbiota ('Ruminococcus bicirculans') reveals two chromosomes and a selective capacity to utilize plant glucans.</title>
        <authorList>
            <consortium name="NISC Comparative Sequencing Program"/>
            <person name="Wegmann U."/>
            <person name="Louis P."/>
            <person name="Goesmann A."/>
            <person name="Henrissat B."/>
            <person name="Duncan S.H."/>
            <person name="Flint H.J."/>
        </authorList>
    </citation>
    <scope>NUCLEOTIDE SEQUENCE</scope>
    <source>
        <strain evidence="5">NBRC 105001</strain>
    </source>
</reference>
<dbReference type="Gene3D" id="1.10.10.10">
    <property type="entry name" value="Winged helix-like DNA-binding domain superfamily/Winged helix DNA-binding domain"/>
    <property type="match status" value="1"/>
</dbReference>
<keyword evidence="2" id="KW-0238">DNA-binding</keyword>
<dbReference type="CDD" id="cd06170">
    <property type="entry name" value="LuxR_C_like"/>
    <property type="match status" value="1"/>
</dbReference>
<dbReference type="RefSeq" id="WP_245922088.1">
    <property type="nucleotide sequence ID" value="NZ_BSOU01000005.1"/>
</dbReference>
<protein>
    <submittedName>
        <fullName evidence="6">Helix-turn-helix transcriptional regulator</fullName>
    </submittedName>
</protein>
<proteinExistence type="predicted"/>
<sequence length="259" mass="30056">MELQPKDNFEHFLMSQVERLTKCEPKNFDQTFVILATETLKWFQLDRLTMFPNSMLLLNDGKTISVSLQGIPELDKLRFVKGNYKEYLKLLRSTHSSQSFGPGELENNRITPLNVLYEEGVKWHGIIKLELFGQTWGALAFVRFNSNLPELTEDDINRIKLLSDLWLCYWQHSTITRNLRQGIDLKEDEGEKLLLLTKKQCSVLTLLAQGYTAKQCAEKLFLSSRTIESHKYRMLDLLDLDNHTELVQFALRNGLGIQS</sequence>
<dbReference type="EMBL" id="BSOU01000005">
    <property type="protein sequence ID" value="GLR75263.1"/>
    <property type="molecule type" value="Genomic_DNA"/>
</dbReference>
<name>A0A2S7XJB7_9GAMM</name>
<dbReference type="GO" id="GO:0003677">
    <property type="term" value="F:DNA binding"/>
    <property type="evidence" value="ECO:0007669"/>
    <property type="project" value="UniProtKB-KW"/>
</dbReference>
<feature type="domain" description="HTH luxR-type" evidence="4">
    <location>
        <begin position="189"/>
        <end position="254"/>
    </location>
</feature>